<evidence type="ECO:0000313" key="5">
    <source>
        <dbReference type="Proteomes" id="UP000033519"/>
    </source>
</evidence>
<reference evidence="4 5" key="1">
    <citation type="submission" date="2015-03" db="EMBL/GenBank/DDBJ databases">
        <authorList>
            <person name="Lepp D."/>
            <person name="Hassan Y.I."/>
            <person name="Li X.-Z."/>
            <person name="Zhou T."/>
        </authorList>
    </citation>
    <scope>NUCLEOTIDE SEQUENCE [LARGE SCALE GENOMIC DNA]</scope>
    <source>
        <strain evidence="4 5">Cr7-05</strain>
    </source>
</reference>
<dbReference type="Pfam" id="PF17920">
    <property type="entry name" value="TetR_C_16"/>
    <property type="match status" value="1"/>
</dbReference>
<dbReference type="InterPro" id="IPR036271">
    <property type="entry name" value="Tet_transcr_reg_TetR-rel_C_sf"/>
</dbReference>
<evidence type="ECO:0000259" key="3">
    <source>
        <dbReference type="PROSITE" id="PS50977"/>
    </source>
</evidence>
<dbReference type="PROSITE" id="PS01081">
    <property type="entry name" value="HTH_TETR_1"/>
    <property type="match status" value="1"/>
</dbReference>
<gene>
    <name evidence="4" type="ORF">WH91_17885</name>
</gene>
<feature type="domain" description="HTH tetR-type" evidence="3">
    <location>
        <begin position="6"/>
        <end position="66"/>
    </location>
</feature>
<protein>
    <recommendedName>
        <fullName evidence="3">HTH tetR-type domain-containing protein</fullName>
    </recommendedName>
</protein>
<dbReference type="RefSeq" id="WP_046172364.1">
    <property type="nucleotide sequence ID" value="NZ_LAPV01000158.1"/>
</dbReference>
<dbReference type="Proteomes" id="UP000033519">
    <property type="component" value="Unassembled WGS sequence"/>
</dbReference>
<dbReference type="PANTHER" id="PTHR30055:SF235">
    <property type="entry name" value="TRANSCRIPTIONAL REGULATORY PROTEIN"/>
    <property type="match status" value="1"/>
</dbReference>
<dbReference type="InterPro" id="IPR009057">
    <property type="entry name" value="Homeodomain-like_sf"/>
</dbReference>
<evidence type="ECO:0000256" key="2">
    <source>
        <dbReference type="PROSITE-ProRule" id="PRU00335"/>
    </source>
</evidence>
<dbReference type="SUPFAM" id="SSF46689">
    <property type="entry name" value="Homeodomain-like"/>
    <property type="match status" value="1"/>
</dbReference>
<dbReference type="InterPro" id="IPR001647">
    <property type="entry name" value="HTH_TetR"/>
</dbReference>
<sequence>MIRNSEATQSRLLMAAKGQFAANGYERTTVRDIAAEAGVNVALINRYFGSKEELFAQAVAIDLEFPDLSDVNKGEIGERLVRHFYTRWEGNYADDLLRVLVRTAATNATAADKIMKILNGQIVPLVTKLTGEAGAQHRASLVATQILGLAYCRYILNLGDDYLDPPDTVAAIAETLQRYLFAPAT</sequence>
<dbReference type="PANTHER" id="PTHR30055">
    <property type="entry name" value="HTH-TYPE TRANSCRIPTIONAL REGULATOR RUTR"/>
    <property type="match status" value="1"/>
</dbReference>
<dbReference type="SUPFAM" id="SSF48498">
    <property type="entry name" value="Tetracyclin repressor-like, C-terminal domain"/>
    <property type="match status" value="1"/>
</dbReference>
<dbReference type="EMBL" id="LAPV01000158">
    <property type="protein sequence ID" value="KKC31725.1"/>
    <property type="molecule type" value="Genomic_DNA"/>
</dbReference>
<name>A0ABR5DUP8_9HYPH</name>
<dbReference type="Gene3D" id="1.10.10.60">
    <property type="entry name" value="Homeodomain-like"/>
    <property type="match status" value="1"/>
</dbReference>
<keyword evidence="5" id="KW-1185">Reference proteome</keyword>
<evidence type="ECO:0000313" key="4">
    <source>
        <dbReference type="EMBL" id="KKC31725.1"/>
    </source>
</evidence>
<feature type="DNA-binding region" description="H-T-H motif" evidence="2">
    <location>
        <begin position="29"/>
        <end position="48"/>
    </location>
</feature>
<evidence type="ECO:0000256" key="1">
    <source>
        <dbReference type="ARBA" id="ARBA00023125"/>
    </source>
</evidence>
<dbReference type="InterPro" id="IPR023772">
    <property type="entry name" value="DNA-bd_HTH_TetR-type_CS"/>
</dbReference>
<dbReference type="InterPro" id="IPR050109">
    <property type="entry name" value="HTH-type_TetR-like_transc_reg"/>
</dbReference>
<proteinExistence type="predicted"/>
<dbReference type="PRINTS" id="PR00455">
    <property type="entry name" value="HTHTETR"/>
</dbReference>
<dbReference type="InterPro" id="IPR041678">
    <property type="entry name" value="TetR_C_16"/>
</dbReference>
<accession>A0ABR5DUP8</accession>
<dbReference type="PROSITE" id="PS50977">
    <property type="entry name" value="HTH_TETR_2"/>
    <property type="match status" value="1"/>
</dbReference>
<comment type="caution">
    <text evidence="4">The sequence shown here is derived from an EMBL/GenBank/DDBJ whole genome shotgun (WGS) entry which is preliminary data.</text>
</comment>
<keyword evidence="1 2" id="KW-0238">DNA-binding</keyword>
<dbReference type="Pfam" id="PF00440">
    <property type="entry name" value="TetR_N"/>
    <property type="match status" value="1"/>
</dbReference>
<organism evidence="4 5">
    <name type="scientific">Devosia psychrophila</name>
    <dbReference type="NCBI Taxonomy" id="728005"/>
    <lineage>
        <taxon>Bacteria</taxon>
        <taxon>Pseudomonadati</taxon>
        <taxon>Pseudomonadota</taxon>
        <taxon>Alphaproteobacteria</taxon>
        <taxon>Hyphomicrobiales</taxon>
        <taxon>Devosiaceae</taxon>
        <taxon>Devosia</taxon>
    </lineage>
</organism>
<dbReference type="Gene3D" id="1.10.357.10">
    <property type="entry name" value="Tetracycline Repressor, domain 2"/>
    <property type="match status" value="1"/>
</dbReference>